<feature type="binding site" evidence="2">
    <location>
        <position position="180"/>
    </location>
    <ligand>
        <name>Cu cation</name>
        <dbReference type="ChEBI" id="CHEBI:23378"/>
    </ligand>
</feature>
<proteinExistence type="inferred from homology"/>
<dbReference type="Gene3D" id="3.40.30.10">
    <property type="entry name" value="Glutaredoxin"/>
    <property type="match status" value="1"/>
</dbReference>
<protein>
    <submittedName>
        <fullName evidence="6">Electron transport protein SCO1/SenC</fullName>
    </submittedName>
</protein>
<keyword evidence="5" id="KW-0732">Signal</keyword>
<keyword evidence="2" id="KW-0186">Copper</keyword>
<dbReference type="Proteomes" id="UP000027982">
    <property type="component" value="Chromosome"/>
</dbReference>
<keyword evidence="3" id="KW-1015">Disulfide bond</keyword>
<evidence type="ECO:0000256" key="1">
    <source>
        <dbReference type="ARBA" id="ARBA00010996"/>
    </source>
</evidence>
<sequence length="278" mass="29800">MRPRVLLALLGLLPALAAAQTDSQIAVNAGTISRTIDHSKVRIDQSLGAQVPLDASFLDRTGKTVAFGDLLAGKPALVLPIFYKCKGICGLELQGAIAAIKGLKQSRLGRDFNVIVLSIHPKETPDLAQGKYASTIDEVALPGTEGGWRFLVGDWANIHKVTDTLGFKYTYNEAKDAIDHPSGVMFVTPQGVVSSYIYGAVYTPEQFERNFAIAGHSKVGAKAQEIFFGCIHLDPLTGKRSLVVQNVIKVAGAATVLTLGLSIFVLSGKARFRKRKPA</sequence>
<dbReference type="eggNOG" id="COG1999">
    <property type="taxonomic scope" value="Bacteria"/>
</dbReference>
<accession>A0A068NQJ9</accession>
<dbReference type="RefSeq" id="WP_025225737.1">
    <property type="nucleotide sequence ID" value="NZ_CP007139.1"/>
</dbReference>
<dbReference type="GO" id="GO:0046872">
    <property type="term" value="F:metal ion binding"/>
    <property type="evidence" value="ECO:0007669"/>
    <property type="project" value="UniProtKB-KW"/>
</dbReference>
<feature type="signal peptide" evidence="5">
    <location>
        <begin position="1"/>
        <end position="17"/>
    </location>
</feature>
<dbReference type="STRING" id="661478.OP10G_2333"/>
<dbReference type="EMBL" id="CP007139">
    <property type="protein sequence ID" value="AIE85701.1"/>
    <property type="molecule type" value="Genomic_DNA"/>
</dbReference>
<organism evidence="6 7">
    <name type="scientific">Fimbriimonas ginsengisoli Gsoil 348</name>
    <dbReference type="NCBI Taxonomy" id="661478"/>
    <lineage>
        <taxon>Bacteria</taxon>
        <taxon>Bacillati</taxon>
        <taxon>Armatimonadota</taxon>
        <taxon>Fimbriimonadia</taxon>
        <taxon>Fimbriimonadales</taxon>
        <taxon>Fimbriimonadaceae</taxon>
        <taxon>Fimbriimonas</taxon>
    </lineage>
</organism>
<evidence type="ECO:0000256" key="5">
    <source>
        <dbReference type="SAM" id="SignalP"/>
    </source>
</evidence>
<feature type="binding site" evidence="2">
    <location>
        <position position="85"/>
    </location>
    <ligand>
        <name>Cu cation</name>
        <dbReference type="ChEBI" id="CHEBI:23378"/>
    </ligand>
</feature>
<evidence type="ECO:0000256" key="3">
    <source>
        <dbReference type="PIRSR" id="PIRSR603782-2"/>
    </source>
</evidence>
<keyword evidence="4" id="KW-1133">Transmembrane helix</keyword>
<dbReference type="SUPFAM" id="SSF52833">
    <property type="entry name" value="Thioredoxin-like"/>
    <property type="match status" value="1"/>
</dbReference>
<feature type="binding site" evidence="2">
    <location>
        <position position="89"/>
    </location>
    <ligand>
        <name>Cu cation</name>
        <dbReference type="ChEBI" id="CHEBI:23378"/>
    </ligand>
</feature>
<gene>
    <name evidence="6" type="ORF">OP10G_2333</name>
</gene>
<evidence type="ECO:0000256" key="2">
    <source>
        <dbReference type="PIRSR" id="PIRSR603782-1"/>
    </source>
</evidence>
<keyword evidence="7" id="KW-1185">Reference proteome</keyword>
<dbReference type="HOGENOM" id="CLU_058434_2_0_0"/>
<name>A0A068NQJ9_FIMGI</name>
<keyword evidence="2" id="KW-0479">Metal-binding</keyword>
<evidence type="ECO:0000313" key="7">
    <source>
        <dbReference type="Proteomes" id="UP000027982"/>
    </source>
</evidence>
<feature type="chain" id="PRO_5001653839" evidence="5">
    <location>
        <begin position="18"/>
        <end position="278"/>
    </location>
</feature>
<dbReference type="PANTHER" id="PTHR12151">
    <property type="entry name" value="ELECTRON TRANSPORT PROTIN SCO1/SENC FAMILY MEMBER"/>
    <property type="match status" value="1"/>
</dbReference>
<dbReference type="Pfam" id="PF02630">
    <property type="entry name" value="SCO1-SenC"/>
    <property type="match status" value="1"/>
</dbReference>
<reference evidence="6 7" key="1">
    <citation type="journal article" date="2014" name="PLoS ONE">
        <title>The first complete genome sequence of the class fimbriimonadia in the phylum armatimonadetes.</title>
        <authorList>
            <person name="Hu Z.Y."/>
            <person name="Wang Y.Z."/>
            <person name="Im W.T."/>
            <person name="Wang S.Y."/>
            <person name="Zhao G.P."/>
            <person name="Zheng H.J."/>
            <person name="Quan Z.X."/>
        </authorList>
    </citation>
    <scope>NUCLEOTIDE SEQUENCE [LARGE SCALE GENOMIC DNA]</scope>
    <source>
        <strain evidence="6">Gsoil 348</strain>
    </source>
</reference>
<dbReference type="AlphaFoldDB" id="A0A068NQJ9"/>
<keyword evidence="4" id="KW-0472">Membrane</keyword>
<dbReference type="InterPro" id="IPR003782">
    <property type="entry name" value="SCO1/SenC"/>
</dbReference>
<dbReference type="KEGG" id="fgi:OP10G_2333"/>
<dbReference type="CDD" id="cd02968">
    <property type="entry name" value="SCO"/>
    <property type="match status" value="1"/>
</dbReference>
<dbReference type="InterPro" id="IPR036249">
    <property type="entry name" value="Thioredoxin-like_sf"/>
</dbReference>
<comment type="similarity">
    <text evidence="1">Belongs to the SCO1/2 family.</text>
</comment>
<evidence type="ECO:0000256" key="4">
    <source>
        <dbReference type="SAM" id="Phobius"/>
    </source>
</evidence>
<feature type="transmembrane region" description="Helical" evidence="4">
    <location>
        <begin position="247"/>
        <end position="266"/>
    </location>
</feature>
<dbReference type="PANTHER" id="PTHR12151:SF8">
    <property type="entry name" value="THIOREDOXIN DOMAIN-CONTAINING PROTEIN"/>
    <property type="match status" value="1"/>
</dbReference>
<dbReference type="OrthoDB" id="9786756at2"/>
<feature type="disulfide bond" description="Redox-active" evidence="3">
    <location>
        <begin position="85"/>
        <end position="89"/>
    </location>
</feature>
<keyword evidence="4" id="KW-0812">Transmembrane</keyword>
<evidence type="ECO:0000313" key="6">
    <source>
        <dbReference type="EMBL" id="AIE85701.1"/>
    </source>
</evidence>